<accession>A0ABU6XXN4</accession>
<dbReference type="Proteomes" id="UP001341840">
    <property type="component" value="Unassembled WGS sequence"/>
</dbReference>
<keyword evidence="2" id="KW-1185">Reference proteome</keyword>
<reference evidence="1 2" key="1">
    <citation type="journal article" date="2023" name="Plants (Basel)">
        <title>Bridging the Gap: Combining Genomics and Transcriptomics Approaches to Understand Stylosanthes scabra, an Orphan Legume from the Brazilian Caatinga.</title>
        <authorList>
            <person name="Ferreira-Neto J.R.C."/>
            <person name="da Silva M.D."/>
            <person name="Binneck E."/>
            <person name="de Melo N.F."/>
            <person name="da Silva R.H."/>
            <person name="de Melo A.L.T.M."/>
            <person name="Pandolfi V."/>
            <person name="Bustamante F.O."/>
            <person name="Brasileiro-Vidal A.C."/>
            <person name="Benko-Iseppon A.M."/>
        </authorList>
    </citation>
    <scope>NUCLEOTIDE SEQUENCE [LARGE SCALE GENOMIC DNA]</scope>
    <source>
        <tissue evidence="1">Leaves</tissue>
    </source>
</reference>
<evidence type="ECO:0000313" key="2">
    <source>
        <dbReference type="Proteomes" id="UP001341840"/>
    </source>
</evidence>
<gene>
    <name evidence="1" type="ORF">PIB30_111439</name>
</gene>
<name>A0ABU6XXN4_9FABA</name>
<comment type="caution">
    <text evidence="1">The sequence shown here is derived from an EMBL/GenBank/DDBJ whole genome shotgun (WGS) entry which is preliminary data.</text>
</comment>
<dbReference type="EMBL" id="JASCZI010218521">
    <property type="protein sequence ID" value="MED6203022.1"/>
    <property type="molecule type" value="Genomic_DNA"/>
</dbReference>
<sequence length="58" mass="6403">MVVTGDDEAPMVMVALEVEDENGGSGGERRQQQCRGSEVVSEREEALLVARLWRTAVR</sequence>
<protein>
    <submittedName>
        <fullName evidence="1">Uncharacterized protein</fullName>
    </submittedName>
</protein>
<evidence type="ECO:0000313" key="1">
    <source>
        <dbReference type="EMBL" id="MED6203022.1"/>
    </source>
</evidence>
<proteinExistence type="predicted"/>
<organism evidence="1 2">
    <name type="scientific">Stylosanthes scabra</name>
    <dbReference type="NCBI Taxonomy" id="79078"/>
    <lineage>
        <taxon>Eukaryota</taxon>
        <taxon>Viridiplantae</taxon>
        <taxon>Streptophyta</taxon>
        <taxon>Embryophyta</taxon>
        <taxon>Tracheophyta</taxon>
        <taxon>Spermatophyta</taxon>
        <taxon>Magnoliopsida</taxon>
        <taxon>eudicotyledons</taxon>
        <taxon>Gunneridae</taxon>
        <taxon>Pentapetalae</taxon>
        <taxon>rosids</taxon>
        <taxon>fabids</taxon>
        <taxon>Fabales</taxon>
        <taxon>Fabaceae</taxon>
        <taxon>Papilionoideae</taxon>
        <taxon>50 kb inversion clade</taxon>
        <taxon>dalbergioids sensu lato</taxon>
        <taxon>Dalbergieae</taxon>
        <taxon>Pterocarpus clade</taxon>
        <taxon>Stylosanthes</taxon>
    </lineage>
</organism>
<feature type="non-terminal residue" evidence="1">
    <location>
        <position position="58"/>
    </location>
</feature>